<feature type="domain" description="Peptidase S8/S53" evidence="12">
    <location>
        <begin position="161"/>
        <end position="660"/>
    </location>
</feature>
<dbReference type="InterPro" id="IPR015500">
    <property type="entry name" value="Peptidase_S8_subtilisin-rel"/>
</dbReference>
<keyword evidence="4 11" id="KW-0732">Signal</keyword>
<accession>A0A411WWU4</accession>
<keyword evidence="7" id="KW-0325">Glycoprotein</keyword>
<evidence type="ECO:0000259" key="13">
    <source>
        <dbReference type="Pfam" id="PF02225"/>
    </source>
</evidence>
<dbReference type="EMBL" id="BMWV01000007">
    <property type="protein sequence ID" value="GGY48093.1"/>
    <property type="molecule type" value="Genomic_DNA"/>
</dbReference>
<dbReference type="EMBL" id="CP036401">
    <property type="protein sequence ID" value="QBI01098.1"/>
    <property type="molecule type" value="Genomic_DNA"/>
</dbReference>
<dbReference type="InterPro" id="IPR036852">
    <property type="entry name" value="Peptidase_S8/S53_dom_sf"/>
</dbReference>
<dbReference type="OrthoDB" id="614750at2"/>
<evidence type="ECO:0000256" key="10">
    <source>
        <dbReference type="RuleBase" id="RU003355"/>
    </source>
</evidence>
<comment type="subcellular location">
    <subcellularLocation>
        <location evidence="1">Secreted</location>
    </subcellularLocation>
</comment>
<dbReference type="InterPro" id="IPR041469">
    <property type="entry name" value="Subtilisin-like_FN3"/>
</dbReference>
<keyword evidence="18" id="KW-1185">Reference proteome</keyword>
<sequence length="1078" mass="110690">MKPPYQKLLFLIPALLLCATGSALAADTARRTYIVQLADKPAASYEGGIAGLGATRPARGMQLNANSAAVASYTGFLRQKQQALLARYRGARVLHSYQLVYNGLSVLLTPAEARALQRQPGVRAVIAEKPLQLDTNHTPTYLGLDQPGGLWSQLGGSTKAGEDVVIGVIDTGIWPEHTAFADRIDAEGKPTHAASGTLVYGAPPATWQGTCETGEGFTVAACNNKLVGARSFSAARMAEGARLHWNEFRSPRDGIHTAGSGRGHGTHTASTAGGNHGVAVALDGVPAGAASGMAPRARIAAYKVCWTHTLPAAPDDVKTNCMQSDSVAAIEQAVADGVDVLNFSIGGTWSIDDPVDQAFLGAAAAGVFVATSAGNDGPMYPVAHAVPWLATVAATNHDKVTGAVLAVPGGPTLIGGSLNRAPLPPTPFIFAHNAGRKPFDQLSDADRYARALCFSAADANAAGAGPDGLVDPELVAGKVLICEAGGIAPKAKSVVAQAAGAAGMVLLEFNEAPHHVDYAVSTVDLLPVDGEALVRHLAGHPDAKLEMSAFGIHDNLHPSPSVTSFSSRGPNIVVPGVMKPDLAAPGLEILAGITPAGDQEYRNSIVQAGTAPGSARFGFHTGTSMASPHVAGLAALLRQQHPGWSPAAIKSALMTTAAQTREGDFTGELSGTLPWGQGAGFVQPNAAGDPGLVYDAGTLDWQRFLCGAESIGVAPETCRTVGTTTDTNLNQAALTAPSVAVSEVLSRTVKNVGATAATYRAQAQLDGFDVAVSPAELTLAPGETGSFTVTLTRTTAENLAWSYGYLEWSDGAHRVRSPLQARAMVIDAPEYLIGDQRIGRKLIPIIAGSSARLKVGVSGLVPPHKDVMTVQGGIGVDAALAACLAGGSAQVATKTVSIPGGTLAARFAVFDSDSLAGSQGWSDSLNLFVIDPHGQLVGFVPYGGNGSAATTNPEPGDYTICVASEGPHNGVSATFALSTWVIAPGQDAGNLRVSAPAMLGKGSTGTVGLAWSGLDEGKYYYGVLAYQLNGQTELLTQLAMDPILPEGLPQRAVPMRKSAPAAPLMGGAALREAISTVH</sequence>
<protein>
    <submittedName>
        <fullName evidence="17">Peptidase S8 and S53 subtilisin kexin sedolisin</fullName>
    </submittedName>
</protein>
<dbReference type="PROSITE" id="PS00136">
    <property type="entry name" value="SUBTILASE_ASP"/>
    <property type="match status" value="1"/>
</dbReference>
<feature type="active site" description="Charge relay system" evidence="8 9">
    <location>
        <position position="170"/>
    </location>
</feature>
<keyword evidence="5 9" id="KW-0378">Hydrolase</keyword>
<evidence type="ECO:0000256" key="7">
    <source>
        <dbReference type="ARBA" id="ARBA00023180"/>
    </source>
</evidence>
<proteinExistence type="inferred from homology"/>
<dbReference type="GO" id="GO:0005576">
    <property type="term" value="C:extracellular region"/>
    <property type="evidence" value="ECO:0007669"/>
    <property type="project" value="UniProtKB-SubCell"/>
</dbReference>
<feature type="active site" description="Charge relay system" evidence="8 9">
    <location>
        <position position="624"/>
    </location>
</feature>
<evidence type="ECO:0000256" key="9">
    <source>
        <dbReference type="PROSITE-ProRule" id="PRU01240"/>
    </source>
</evidence>
<evidence type="ECO:0000256" key="4">
    <source>
        <dbReference type="ARBA" id="ARBA00022729"/>
    </source>
</evidence>
<evidence type="ECO:0000259" key="14">
    <source>
        <dbReference type="Pfam" id="PF05922"/>
    </source>
</evidence>
<reference evidence="16" key="3">
    <citation type="submission" date="2022-12" db="EMBL/GenBank/DDBJ databases">
        <authorList>
            <person name="Sun Q."/>
            <person name="Kim S."/>
        </authorList>
    </citation>
    <scope>NUCLEOTIDE SEQUENCE</scope>
    <source>
        <strain evidence="16">KCTC 12343</strain>
    </source>
</reference>
<dbReference type="PRINTS" id="PR00723">
    <property type="entry name" value="SUBTILISIN"/>
</dbReference>
<dbReference type="Gene3D" id="3.50.30.30">
    <property type="match status" value="1"/>
</dbReference>
<feature type="active site" description="Charge relay system" evidence="8 9">
    <location>
        <position position="264"/>
    </location>
</feature>
<dbReference type="PROSITE" id="PS51892">
    <property type="entry name" value="SUBTILASE"/>
    <property type="match status" value="1"/>
</dbReference>
<dbReference type="GO" id="GO:0006508">
    <property type="term" value="P:proteolysis"/>
    <property type="evidence" value="ECO:0007669"/>
    <property type="project" value="UniProtKB-KW"/>
</dbReference>
<dbReference type="Pfam" id="PF05922">
    <property type="entry name" value="Inhibitor_I9"/>
    <property type="match status" value="1"/>
</dbReference>
<name>A0A411WWU4_9BURK</name>
<dbReference type="AlphaFoldDB" id="A0A411WWU4"/>
<evidence type="ECO:0000313" key="16">
    <source>
        <dbReference type="EMBL" id="GGY48093.1"/>
    </source>
</evidence>
<dbReference type="Gene3D" id="3.40.50.200">
    <property type="entry name" value="Peptidase S8/S53 domain"/>
    <property type="match status" value="1"/>
</dbReference>
<evidence type="ECO:0000256" key="6">
    <source>
        <dbReference type="ARBA" id="ARBA00022825"/>
    </source>
</evidence>
<dbReference type="InterPro" id="IPR003137">
    <property type="entry name" value="PA_domain"/>
</dbReference>
<dbReference type="CDD" id="cd04852">
    <property type="entry name" value="Peptidases_S8_3"/>
    <property type="match status" value="1"/>
</dbReference>
<feature type="domain" description="PA" evidence="13">
    <location>
        <begin position="459"/>
        <end position="510"/>
    </location>
</feature>
<evidence type="ECO:0000259" key="15">
    <source>
        <dbReference type="Pfam" id="PF17766"/>
    </source>
</evidence>
<evidence type="ECO:0000256" key="11">
    <source>
        <dbReference type="SAM" id="SignalP"/>
    </source>
</evidence>
<dbReference type="SUPFAM" id="SSF52743">
    <property type="entry name" value="Subtilisin-like"/>
    <property type="match status" value="1"/>
</dbReference>
<evidence type="ECO:0000313" key="18">
    <source>
        <dbReference type="Proteomes" id="UP000292307"/>
    </source>
</evidence>
<dbReference type="RefSeq" id="WP_131145224.1">
    <property type="nucleotide sequence ID" value="NZ_BMWV01000007.1"/>
</dbReference>
<dbReference type="InterPro" id="IPR045051">
    <property type="entry name" value="SBT"/>
</dbReference>
<dbReference type="GO" id="GO:0004252">
    <property type="term" value="F:serine-type endopeptidase activity"/>
    <property type="evidence" value="ECO:0007669"/>
    <property type="project" value="UniProtKB-UniRule"/>
</dbReference>
<dbReference type="Gene3D" id="3.30.70.80">
    <property type="entry name" value="Peptidase S8 propeptide/proteinase inhibitor I9"/>
    <property type="match status" value="1"/>
</dbReference>
<keyword evidence="3 9" id="KW-0645">Protease</keyword>
<dbReference type="InterPro" id="IPR034197">
    <property type="entry name" value="Peptidases_S8_3"/>
</dbReference>
<organism evidence="16 19">
    <name type="scientific">Pseudoduganella albidiflava</name>
    <dbReference type="NCBI Taxonomy" id="321983"/>
    <lineage>
        <taxon>Bacteria</taxon>
        <taxon>Pseudomonadati</taxon>
        <taxon>Pseudomonadota</taxon>
        <taxon>Betaproteobacteria</taxon>
        <taxon>Burkholderiales</taxon>
        <taxon>Oxalobacteraceae</taxon>
        <taxon>Telluria group</taxon>
        <taxon>Pseudoduganella</taxon>
    </lineage>
</organism>
<evidence type="ECO:0000256" key="2">
    <source>
        <dbReference type="ARBA" id="ARBA00011073"/>
    </source>
</evidence>
<dbReference type="InterPro" id="IPR000209">
    <property type="entry name" value="Peptidase_S8/S53_dom"/>
</dbReference>
<feature type="signal peptide" evidence="11">
    <location>
        <begin position="1"/>
        <end position="25"/>
    </location>
</feature>
<dbReference type="PANTHER" id="PTHR10795">
    <property type="entry name" value="PROPROTEIN CONVERTASE SUBTILISIN/KEXIN"/>
    <property type="match status" value="1"/>
</dbReference>
<feature type="domain" description="Inhibitor I9" evidence="14">
    <location>
        <begin position="32"/>
        <end position="133"/>
    </location>
</feature>
<dbReference type="InterPro" id="IPR023827">
    <property type="entry name" value="Peptidase_S8_Asp-AS"/>
</dbReference>
<evidence type="ECO:0000259" key="12">
    <source>
        <dbReference type="Pfam" id="PF00082"/>
    </source>
</evidence>
<feature type="chain" id="PRO_5044601672" evidence="11">
    <location>
        <begin position="26"/>
        <end position="1078"/>
    </location>
</feature>
<feature type="domain" description="Subtilisin-like protease fibronectin type-III" evidence="15">
    <location>
        <begin position="728"/>
        <end position="819"/>
    </location>
</feature>
<dbReference type="InterPro" id="IPR023828">
    <property type="entry name" value="Peptidase_S8_Ser-AS"/>
</dbReference>
<dbReference type="Proteomes" id="UP000292307">
    <property type="component" value="Chromosome"/>
</dbReference>
<evidence type="ECO:0000256" key="3">
    <source>
        <dbReference type="ARBA" id="ARBA00022670"/>
    </source>
</evidence>
<reference evidence="17 18" key="2">
    <citation type="submission" date="2019-02" db="EMBL/GenBank/DDBJ databases">
        <title>Draft Genome Sequences of Six Type Strains of the Genus Massilia.</title>
        <authorList>
            <person name="Miess H."/>
            <person name="Frediansyhah A."/>
            <person name="Gross H."/>
        </authorList>
    </citation>
    <scope>NUCLEOTIDE SEQUENCE [LARGE SCALE GENOMIC DNA]</scope>
    <source>
        <strain evidence="17 18">DSM 17472</strain>
    </source>
</reference>
<reference evidence="16" key="1">
    <citation type="journal article" date="2014" name="Int. J. Syst. Evol. Microbiol.">
        <title>Complete genome sequence of Corynebacterium casei LMG S-19264T (=DSM 44701T), isolated from a smear-ripened cheese.</title>
        <authorList>
            <consortium name="US DOE Joint Genome Institute (JGI-PGF)"/>
            <person name="Walter F."/>
            <person name="Albersmeier A."/>
            <person name="Kalinowski J."/>
            <person name="Ruckert C."/>
        </authorList>
    </citation>
    <scope>NUCLEOTIDE SEQUENCE</scope>
    <source>
        <strain evidence="16">KCTC 12343</strain>
    </source>
</reference>
<keyword evidence="6 9" id="KW-0720">Serine protease</keyword>
<evidence type="ECO:0000256" key="5">
    <source>
        <dbReference type="ARBA" id="ARBA00022801"/>
    </source>
</evidence>
<dbReference type="Proteomes" id="UP000628442">
    <property type="component" value="Unassembled WGS sequence"/>
</dbReference>
<dbReference type="Pfam" id="PF17766">
    <property type="entry name" value="fn3_6"/>
    <property type="match status" value="1"/>
</dbReference>
<dbReference type="Gene3D" id="2.60.40.2310">
    <property type="match status" value="1"/>
</dbReference>
<dbReference type="Pfam" id="PF00082">
    <property type="entry name" value="Peptidase_S8"/>
    <property type="match status" value="1"/>
</dbReference>
<evidence type="ECO:0000313" key="17">
    <source>
        <dbReference type="EMBL" id="QBI01098.1"/>
    </source>
</evidence>
<evidence type="ECO:0000256" key="8">
    <source>
        <dbReference type="PIRSR" id="PIRSR615500-1"/>
    </source>
</evidence>
<dbReference type="InterPro" id="IPR010259">
    <property type="entry name" value="S8pro/Inhibitor_I9"/>
</dbReference>
<comment type="similarity">
    <text evidence="2 9 10">Belongs to the peptidase S8 family.</text>
</comment>
<dbReference type="InterPro" id="IPR037045">
    <property type="entry name" value="S8pro/Inhibitor_I9_sf"/>
</dbReference>
<dbReference type="Pfam" id="PF02225">
    <property type="entry name" value="PA"/>
    <property type="match status" value="1"/>
</dbReference>
<dbReference type="PROSITE" id="PS00138">
    <property type="entry name" value="SUBTILASE_SER"/>
    <property type="match status" value="1"/>
</dbReference>
<gene>
    <name evidence="17" type="ORF">EYF70_09745</name>
    <name evidence="16" type="ORF">GCM10007387_32770</name>
</gene>
<evidence type="ECO:0000256" key="1">
    <source>
        <dbReference type="ARBA" id="ARBA00004613"/>
    </source>
</evidence>
<evidence type="ECO:0000313" key="19">
    <source>
        <dbReference type="Proteomes" id="UP000628442"/>
    </source>
</evidence>